<accession>A0AAW1UQQ1</accession>
<dbReference type="Gene3D" id="1.20.1250.20">
    <property type="entry name" value="MFS general substrate transporter like domains"/>
    <property type="match status" value="1"/>
</dbReference>
<evidence type="ECO:0000256" key="4">
    <source>
        <dbReference type="ARBA" id="ARBA00023136"/>
    </source>
</evidence>
<evidence type="ECO:0000256" key="1">
    <source>
        <dbReference type="ARBA" id="ARBA00004141"/>
    </source>
</evidence>
<sequence>MTYWKALKLYAKNKDFIVILCTLGVAYGQWNYFMVMIAPMISEAFPDEDNSLAGILSSVATISGGCFGTLIFGYLLDRTHKFKLISFLVLLFNLIFSIGEVIALLMSNKIATCITVALYGFCSGSLMVIAYEYTTEVTYPVPEAFGGAILNVVIYTFAIIYVQVLTFVFDSAGYFTGYCIMIASLAIATFPILLMSSELKRRDANIGKQVDGGI</sequence>
<organism evidence="6 7">
    <name type="scientific">Henosepilachna vigintioctopunctata</name>
    <dbReference type="NCBI Taxonomy" id="420089"/>
    <lineage>
        <taxon>Eukaryota</taxon>
        <taxon>Metazoa</taxon>
        <taxon>Ecdysozoa</taxon>
        <taxon>Arthropoda</taxon>
        <taxon>Hexapoda</taxon>
        <taxon>Insecta</taxon>
        <taxon>Pterygota</taxon>
        <taxon>Neoptera</taxon>
        <taxon>Endopterygota</taxon>
        <taxon>Coleoptera</taxon>
        <taxon>Polyphaga</taxon>
        <taxon>Cucujiformia</taxon>
        <taxon>Coccinelloidea</taxon>
        <taxon>Coccinellidae</taxon>
        <taxon>Epilachninae</taxon>
        <taxon>Epilachnini</taxon>
        <taxon>Henosepilachna</taxon>
    </lineage>
</organism>
<evidence type="ECO:0000256" key="5">
    <source>
        <dbReference type="SAM" id="Phobius"/>
    </source>
</evidence>
<dbReference type="Proteomes" id="UP001431783">
    <property type="component" value="Unassembled WGS sequence"/>
</dbReference>
<comment type="subcellular location">
    <subcellularLocation>
        <location evidence="1">Membrane</location>
        <topology evidence="1">Multi-pass membrane protein</topology>
    </subcellularLocation>
</comment>
<protein>
    <recommendedName>
        <fullName evidence="8">Major facilitator superfamily (MFS) profile domain-containing protein</fullName>
    </recommendedName>
</protein>
<feature type="transmembrane region" description="Helical" evidence="5">
    <location>
        <begin position="87"/>
        <end position="108"/>
    </location>
</feature>
<feature type="transmembrane region" description="Helical" evidence="5">
    <location>
        <begin position="145"/>
        <end position="169"/>
    </location>
</feature>
<dbReference type="EMBL" id="JARQZJ010000073">
    <property type="protein sequence ID" value="KAK9882166.1"/>
    <property type="molecule type" value="Genomic_DNA"/>
</dbReference>
<reference evidence="6 7" key="1">
    <citation type="submission" date="2023-03" db="EMBL/GenBank/DDBJ databases">
        <title>Genome insight into feeding habits of ladybird beetles.</title>
        <authorList>
            <person name="Li H.-S."/>
            <person name="Huang Y.-H."/>
            <person name="Pang H."/>
        </authorList>
    </citation>
    <scope>NUCLEOTIDE SEQUENCE [LARGE SCALE GENOMIC DNA]</scope>
    <source>
        <strain evidence="6">SYSU_2023b</strain>
        <tissue evidence="6">Whole body</tissue>
    </source>
</reference>
<dbReference type="PANTHER" id="PTHR10924:SF4">
    <property type="entry name" value="GH15861P"/>
    <property type="match status" value="1"/>
</dbReference>
<keyword evidence="7" id="KW-1185">Reference proteome</keyword>
<gene>
    <name evidence="6" type="ORF">WA026_019683</name>
</gene>
<dbReference type="InterPro" id="IPR049680">
    <property type="entry name" value="FLVCR1-2_SLC49-like"/>
</dbReference>
<evidence type="ECO:0000256" key="2">
    <source>
        <dbReference type="ARBA" id="ARBA00022692"/>
    </source>
</evidence>
<dbReference type="GO" id="GO:0020037">
    <property type="term" value="F:heme binding"/>
    <property type="evidence" value="ECO:0007669"/>
    <property type="project" value="TreeGrafter"/>
</dbReference>
<keyword evidence="4 5" id="KW-0472">Membrane</keyword>
<feature type="transmembrane region" description="Helical" evidence="5">
    <location>
        <begin position="175"/>
        <end position="194"/>
    </location>
</feature>
<evidence type="ECO:0000313" key="7">
    <source>
        <dbReference type="Proteomes" id="UP001431783"/>
    </source>
</evidence>
<dbReference type="PANTHER" id="PTHR10924">
    <property type="entry name" value="MAJOR FACILITATOR SUPERFAMILY PROTEIN-RELATED"/>
    <property type="match status" value="1"/>
</dbReference>
<dbReference type="GO" id="GO:0097037">
    <property type="term" value="P:heme export"/>
    <property type="evidence" value="ECO:0007669"/>
    <property type="project" value="TreeGrafter"/>
</dbReference>
<dbReference type="GO" id="GO:0015232">
    <property type="term" value="F:heme transmembrane transporter activity"/>
    <property type="evidence" value="ECO:0007669"/>
    <property type="project" value="TreeGrafter"/>
</dbReference>
<feature type="transmembrane region" description="Helical" evidence="5">
    <location>
        <begin position="52"/>
        <end position="75"/>
    </location>
</feature>
<name>A0AAW1UQQ1_9CUCU</name>
<dbReference type="GO" id="GO:0016020">
    <property type="term" value="C:membrane"/>
    <property type="evidence" value="ECO:0007669"/>
    <property type="project" value="UniProtKB-SubCell"/>
</dbReference>
<comment type="caution">
    <text evidence="6">The sequence shown here is derived from an EMBL/GenBank/DDBJ whole genome shotgun (WGS) entry which is preliminary data.</text>
</comment>
<dbReference type="AlphaFoldDB" id="A0AAW1UQQ1"/>
<evidence type="ECO:0000313" key="6">
    <source>
        <dbReference type="EMBL" id="KAK9882166.1"/>
    </source>
</evidence>
<keyword evidence="3 5" id="KW-1133">Transmembrane helix</keyword>
<proteinExistence type="predicted"/>
<evidence type="ECO:0000256" key="3">
    <source>
        <dbReference type="ARBA" id="ARBA00022989"/>
    </source>
</evidence>
<keyword evidence="2 5" id="KW-0812">Transmembrane</keyword>
<dbReference type="SUPFAM" id="SSF103473">
    <property type="entry name" value="MFS general substrate transporter"/>
    <property type="match status" value="1"/>
</dbReference>
<evidence type="ECO:0008006" key="8">
    <source>
        <dbReference type="Google" id="ProtNLM"/>
    </source>
</evidence>
<dbReference type="InterPro" id="IPR036259">
    <property type="entry name" value="MFS_trans_sf"/>
</dbReference>
<feature type="transmembrane region" description="Helical" evidence="5">
    <location>
        <begin position="114"/>
        <end position="133"/>
    </location>
</feature>